<reference evidence="2 3" key="1">
    <citation type="submission" date="2016-01" db="EMBL/GenBank/DDBJ databases">
        <title>Whole genome sequencing of Myroides marinus L41.</title>
        <authorList>
            <person name="Hong K.W."/>
        </authorList>
    </citation>
    <scope>NUCLEOTIDE SEQUENCE [LARGE SCALE GENOMIC DNA]</scope>
    <source>
        <strain evidence="2 3">L41</strain>
    </source>
</reference>
<dbReference type="EMBL" id="LQNU01000069">
    <property type="protein sequence ID" value="KZE77640.1"/>
    <property type="molecule type" value="Genomic_DNA"/>
</dbReference>
<dbReference type="Proteomes" id="UP000076630">
    <property type="component" value="Unassembled WGS sequence"/>
</dbReference>
<sequence length="131" mass="15784">MLKLKFSNVLVYIFVKYLIIFFLFMVKDNNFKLLELNNIKNGQDLFYYLWIILFFPIIDIILFSIPLYYSLKIKNMIYFILSSLTIFGVEYLMNVYFTSQKILDIDVLLKVVIGVILFFIFFYKNKCKLNS</sequence>
<dbReference type="OrthoDB" id="9982063at2"/>
<keyword evidence="1" id="KW-1133">Transmembrane helix</keyword>
<keyword evidence="3" id="KW-1185">Reference proteome</keyword>
<accession>A0A163XBJ5</accession>
<feature type="transmembrane region" description="Helical" evidence="1">
    <location>
        <begin position="9"/>
        <end position="26"/>
    </location>
</feature>
<protein>
    <submittedName>
        <fullName evidence="2">Uncharacterized protein</fullName>
    </submittedName>
</protein>
<feature type="transmembrane region" description="Helical" evidence="1">
    <location>
        <begin position="102"/>
        <end position="123"/>
    </location>
</feature>
<keyword evidence="1" id="KW-0812">Transmembrane</keyword>
<evidence type="ECO:0000313" key="2">
    <source>
        <dbReference type="EMBL" id="KZE77640.1"/>
    </source>
</evidence>
<evidence type="ECO:0000256" key="1">
    <source>
        <dbReference type="SAM" id="Phobius"/>
    </source>
</evidence>
<evidence type="ECO:0000313" key="3">
    <source>
        <dbReference type="Proteomes" id="UP000076630"/>
    </source>
</evidence>
<name>A0A163XBJ5_9FLAO</name>
<feature type="transmembrane region" description="Helical" evidence="1">
    <location>
        <begin position="46"/>
        <end position="69"/>
    </location>
</feature>
<feature type="transmembrane region" description="Helical" evidence="1">
    <location>
        <begin position="76"/>
        <end position="96"/>
    </location>
</feature>
<organism evidence="2 3">
    <name type="scientific">Myroides marinus</name>
    <dbReference type="NCBI Taxonomy" id="703342"/>
    <lineage>
        <taxon>Bacteria</taxon>
        <taxon>Pseudomonadati</taxon>
        <taxon>Bacteroidota</taxon>
        <taxon>Flavobacteriia</taxon>
        <taxon>Flavobacteriales</taxon>
        <taxon>Flavobacteriaceae</taxon>
        <taxon>Myroides</taxon>
    </lineage>
</organism>
<comment type="caution">
    <text evidence="2">The sequence shown here is derived from an EMBL/GenBank/DDBJ whole genome shotgun (WGS) entry which is preliminary data.</text>
</comment>
<dbReference type="AlphaFoldDB" id="A0A163XBJ5"/>
<proteinExistence type="predicted"/>
<gene>
    <name evidence="2" type="ORF">AV926_14035</name>
</gene>
<keyword evidence="1" id="KW-0472">Membrane</keyword>